<dbReference type="Pfam" id="PF14359">
    <property type="entry name" value="DUF4406"/>
    <property type="match status" value="1"/>
</dbReference>
<accession>A0AAU8BQY8</accession>
<proteinExistence type="predicted"/>
<name>A0AAU8BQY8_9VIBR</name>
<organism evidence="1">
    <name type="scientific">Vibrio chaetopteri</name>
    <dbReference type="NCBI Taxonomy" id="3016528"/>
    <lineage>
        <taxon>Bacteria</taxon>
        <taxon>Pseudomonadati</taxon>
        <taxon>Pseudomonadota</taxon>
        <taxon>Gammaproteobacteria</taxon>
        <taxon>Vibrionales</taxon>
        <taxon>Vibrionaceae</taxon>
        <taxon>Vibrio</taxon>
    </lineage>
</organism>
<dbReference type="Gene3D" id="3.40.50.10400">
    <property type="entry name" value="Hypothetical protein PA1492"/>
    <property type="match status" value="1"/>
</dbReference>
<geneLocation type="plasmid" evidence="1">
    <name>p1</name>
</geneLocation>
<dbReference type="EMBL" id="CP115922">
    <property type="protein sequence ID" value="XCD19135.1"/>
    <property type="molecule type" value="Genomic_DNA"/>
</dbReference>
<dbReference type="InterPro" id="IPR025518">
    <property type="entry name" value="DUF4406"/>
</dbReference>
<reference evidence="1" key="1">
    <citation type="submission" date="2023-01" db="EMBL/GenBank/DDBJ databases">
        <title>Vibrio sp. CB1-14 genome sequencing.</title>
        <authorList>
            <person name="Otstavnykh N."/>
            <person name="Isaeva M."/>
            <person name="Meleshko D."/>
        </authorList>
    </citation>
    <scope>NUCLEOTIDE SEQUENCE</scope>
    <source>
        <strain evidence="1">CB1-14</strain>
        <plasmid evidence="1">p1</plasmid>
    </source>
</reference>
<keyword evidence="1" id="KW-0614">Plasmid</keyword>
<dbReference type="KEGG" id="vck:PG915_24680"/>
<dbReference type="AlphaFoldDB" id="A0AAU8BQY8"/>
<sequence>MLERGLAADLMQTIMEACDFGEYELVACDGVDVYEKSIEQVCYFKRCEDEPHATRLCLTNDAVRHPYLLNCEQVSELLKKELAEINHEVLPVTGNLLQFPVSNKAKVEPIREVVFLSGAVTAGDITSNRKRFMDSEKRYRDLGYTVIHTCQLPLGLGERAYMRASMAMIFNCDRVVMLSGWERSSGALAEYFLSKKLGLPIVFDNPSHPSESDTACTTTSTH</sequence>
<evidence type="ECO:0000313" key="1">
    <source>
        <dbReference type="EMBL" id="XCD19135.1"/>
    </source>
</evidence>
<dbReference type="SUPFAM" id="SSF52309">
    <property type="entry name" value="N-(deoxy)ribosyltransferase-like"/>
    <property type="match status" value="1"/>
</dbReference>
<protein>
    <submittedName>
        <fullName evidence="1">DUF4406 domain-containing protein</fullName>
    </submittedName>
</protein>
<gene>
    <name evidence="1" type="ORF">PG915_24680</name>
</gene>
<dbReference type="RefSeq" id="WP_353500261.1">
    <property type="nucleotide sequence ID" value="NZ_CP115922.1"/>
</dbReference>